<evidence type="ECO:0000313" key="3">
    <source>
        <dbReference type="Proteomes" id="UP000293865"/>
    </source>
</evidence>
<proteinExistence type="predicted"/>
<accession>A0A4Q2L8S1</accession>
<dbReference type="OrthoDB" id="4161577at2"/>
<evidence type="ECO:0000259" key="1">
    <source>
        <dbReference type="SMART" id="SM00530"/>
    </source>
</evidence>
<evidence type="ECO:0000313" key="2">
    <source>
        <dbReference type="EMBL" id="RXZ72781.1"/>
    </source>
</evidence>
<dbReference type="InterPro" id="IPR010982">
    <property type="entry name" value="Lambda_DNA-bd_dom_sf"/>
</dbReference>
<dbReference type="Gene3D" id="1.10.260.40">
    <property type="entry name" value="lambda repressor-like DNA-binding domains"/>
    <property type="match status" value="1"/>
</dbReference>
<dbReference type="SUPFAM" id="SSF47413">
    <property type="entry name" value="lambda repressor-like DNA-binding domains"/>
    <property type="match status" value="1"/>
</dbReference>
<dbReference type="InterPro" id="IPR001387">
    <property type="entry name" value="Cro/C1-type_HTH"/>
</dbReference>
<feature type="domain" description="HTH cro/C1-type" evidence="1">
    <location>
        <begin position="13"/>
        <end position="73"/>
    </location>
</feature>
<sequence length="195" mass="21323">MTDYRGEASIGARIRAARRERGYRTTRELAETLTGTKITESVLENIESGRKADLTLGQFLSIAYALRVPPSYLLAPLVRPSAHLDLQNITDDLQGLSAAEFDAWFSGASTGAHRPTSTAERNDRENLDAYRELFALRREIDRLNVVAALEVSERGGPDAGGASPALARMDALRARADELARLLSTSGFDTNTRES</sequence>
<dbReference type="GO" id="GO:0003677">
    <property type="term" value="F:DNA binding"/>
    <property type="evidence" value="ECO:0007669"/>
    <property type="project" value="InterPro"/>
</dbReference>
<organism evidence="2 3">
    <name type="scientific">Agromyces albus</name>
    <dbReference type="NCBI Taxonomy" id="205332"/>
    <lineage>
        <taxon>Bacteria</taxon>
        <taxon>Bacillati</taxon>
        <taxon>Actinomycetota</taxon>
        <taxon>Actinomycetes</taxon>
        <taxon>Micrococcales</taxon>
        <taxon>Microbacteriaceae</taxon>
        <taxon>Agromyces</taxon>
    </lineage>
</organism>
<name>A0A4Q2L8S1_9MICO</name>
<protein>
    <recommendedName>
        <fullName evidence="1">HTH cro/C1-type domain-containing protein</fullName>
    </recommendedName>
</protein>
<dbReference type="RefSeq" id="WP_129519403.1">
    <property type="nucleotide sequence ID" value="NZ_SDPN01000003.1"/>
</dbReference>
<keyword evidence="3" id="KW-1185">Reference proteome</keyword>
<dbReference type="SMART" id="SM00530">
    <property type="entry name" value="HTH_XRE"/>
    <property type="match status" value="1"/>
</dbReference>
<comment type="caution">
    <text evidence="2">The sequence shown here is derived from an EMBL/GenBank/DDBJ whole genome shotgun (WGS) entry which is preliminary data.</text>
</comment>
<dbReference type="EMBL" id="SDPN01000003">
    <property type="protein sequence ID" value="RXZ72781.1"/>
    <property type="molecule type" value="Genomic_DNA"/>
</dbReference>
<dbReference type="Proteomes" id="UP000293865">
    <property type="component" value="Unassembled WGS sequence"/>
</dbReference>
<reference evidence="2 3" key="1">
    <citation type="submission" date="2019-01" db="EMBL/GenBank/DDBJ databases">
        <title>Agromyces.</title>
        <authorList>
            <person name="Li J."/>
        </authorList>
    </citation>
    <scope>NUCLEOTIDE SEQUENCE [LARGE SCALE GENOMIC DNA]</scope>
    <source>
        <strain evidence="2 3">DSM 15934</strain>
    </source>
</reference>
<dbReference type="AlphaFoldDB" id="A0A4Q2L8S1"/>
<gene>
    <name evidence="2" type="ORF">ESP51_02995</name>
</gene>